<dbReference type="EMBL" id="AP017313">
    <property type="protein sequence ID" value="BAU52432.1"/>
    <property type="molecule type" value="Genomic_DNA"/>
</dbReference>
<dbReference type="SUPFAM" id="SSF52172">
    <property type="entry name" value="CheY-like"/>
    <property type="match status" value="1"/>
</dbReference>
<dbReference type="RefSeq" id="WP_157750396.1">
    <property type="nucleotide sequence ID" value="NZ_AP017313.1"/>
</dbReference>
<dbReference type="InterPro" id="IPR011006">
    <property type="entry name" value="CheY-like_superfamily"/>
</dbReference>
<keyword evidence="2" id="KW-1185">Reference proteome</keyword>
<dbReference type="Proteomes" id="UP000218263">
    <property type="component" value="Chromosome"/>
</dbReference>
<dbReference type="GO" id="GO:0000160">
    <property type="term" value="P:phosphorelay signal transduction system"/>
    <property type="evidence" value="ECO:0007669"/>
    <property type="project" value="InterPro"/>
</dbReference>
<reference evidence="1 2" key="1">
    <citation type="submission" date="2015-12" db="EMBL/GenBank/DDBJ databases">
        <title>Genome sequence of Mucilaginibacter gotjawali.</title>
        <authorList>
            <person name="Lee J.S."/>
            <person name="Lee K.C."/>
            <person name="Kim K.K."/>
            <person name="Lee B.W."/>
        </authorList>
    </citation>
    <scope>NUCLEOTIDE SEQUENCE [LARGE SCALE GENOMIC DNA]</scope>
    <source>
        <strain evidence="1 2">SA3-7</strain>
    </source>
</reference>
<evidence type="ECO:0000313" key="2">
    <source>
        <dbReference type="Proteomes" id="UP000218263"/>
    </source>
</evidence>
<dbReference type="KEGG" id="mgot:MgSA37_00593"/>
<dbReference type="InterPro" id="IPR050595">
    <property type="entry name" value="Bact_response_regulator"/>
</dbReference>
<dbReference type="PANTHER" id="PTHR44591:SF3">
    <property type="entry name" value="RESPONSE REGULATORY DOMAIN-CONTAINING PROTEIN"/>
    <property type="match status" value="1"/>
</dbReference>
<proteinExistence type="predicted"/>
<dbReference type="OrthoDB" id="1260794at2"/>
<gene>
    <name evidence="1" type="primary">cseB</name>
    <name evidence="1" type="ORF">MgSA37_00593</name>
</gene>
<dbReference type="Pfam" id="PF00072">
    <property type="entry name" value="Response_reg"/>
    <property type="match status" value="1"/>
</dbReference>
<organism evidence="1 2">
    <name type="scientific">Mucilaginibacter gotjawali</name>
    <dbReference type="NCBI Taxonomy" id="1550579"/>
    <lineage>
        <taxon>Bacteria</taxon>
        <taxon>Pseudomonadati</taxon>
        <taxon>Bacteroidota</taxon>
        <taxon>Sphingobacteriia</taxon>
        <taxon>Sphingobacteriales</taxon>
        <taxon>Sphingobacteriaceae</taxon>
        <taxon>Mucilaginibacter</taxon>
    </lineage>
</organism>
<dbReference type="GO" id="GO:0003677">
    <property type="term" value="F:DNA binding"/>
    <property type="evidence" value="ECO:0007669"/>
    <property type="project" value="UniProtKB-KW"/>
</dbReference>
<dbReference type="SMART" id="SM00448">
    <property type="entry name" value="REC"/>
    <property type="match status" value="1"/>
</dbReference>
<sequence>MKVKKKVLVVENDYDIRNIVAFILEEEGFECMGIPEPQSLDSLLAFKPHVILIDEFINNEPGHRLCLKIKQFESLKHIPVIILSTANNIELIAEECKADDYIRKPFDVDEMVGKVITVIDKQPLTLN</sequence>
<name>A0A110B0K5_9SPHI</name>
<protein>
    <submittedName>
        <fullName evidence="1">Transcriptional regulatory protein CseB</fullName>
    </submittedName>
</protein>
<dbReference type="AlphaFoldDB" id="A0A110B0K5"/>
<dbReference type="Gene3D" id="3.40.50.2300">
    <property type="match status" value="1"/>
</dbReference>
<accession>A0A110B0K5</accession>
<dbReference type="PANTHER" id="PTHR44591">
    <property type="entry name" value="STRESS RESPONSE REGULATOR PROTEIN 1"/>
    <property type="match status" value="1"/>
</dbReference>
<evidence type="ECO:0000313" key="1">
    <source>
        <dbReference type="EMBL" id="BAU52432.1"/>
    </source>
</evidence>
<dbReference type="InterPro" id="IPR001789">
    <property type="entry name" value="Sig_transdc_resp-reg_receiver"/>
</dbReference>
<dbReference type="PROSITE" id="PS50110">
    <property type="entry name" value="RESPONSE_REGULATORY"/>
    <property type="match status" value="1"/>
</dbReference>